<keyword evidence="4" id="KW-0812">Transmembrane</keyword>
<evidence type="ECO:0000259" key="5">
    <source>
        <dbReference type="PROSITE" id="PS50941"/>
    </source>
</evidence>
<dbReference type="EMBL" id="JAAMPI010001014">
    <property type="protein sequence ID" value="KAF4627182.1"/>
    <property type="molecule type" value="Genomic_DNA"/>
</dbReference>
<sequence>MSSASATSSLLPGVNGECGYQHGMAPCLPMEGKECCSLNGFCGYNETYCLISNGCQYGCDDTSSSITTTATPVPLPSSSSNGTNTIATTSRSSTITQQPTSSTISPTATSTPQSGLTAQERTGVIAGCSALGGILIILLVAFLVYRNRKKNAAAAAPKPAEIPLAPVTPPPPEEFYDGFHSVPNLLVQDT</sequence>
<dbReference type="SUPFAM" id="SSF57016">
    <property type="entry name" value="Plant lectins/antimicrobial peptides"/>
    <property type="match status" value="1"/>
</dbReference>
<keyword evidence="2" id="KW-1015">Disulfide bond</keyword>
<evidence type="ECO:0000256" key="3">
    <source>
        <dbReference type="SAM" id="MobiDB-lite"/>
    </source>
</evidence>
<comment type="caution">
    <text evidence="6">The sequence shown here is derived from an EMBL/GenBank/DDBJ whole genome shotgun (WGS) entry which is preliminary data.</text>
</comment>
<dbReference type="AlphaFoldDB" id="A0A8H4RBR0"/>
<keyword evidence="7" id="KW-1185">Reference proteome</keyword>
<dbReference type="CDD" id="cd00035">
    <property type="entry name" value="ChtBD1"/>
    <property type="match status" value="1"/>
</dbReference>
<dbReference type="PROSITE" id="PS50941">
    <property type="entry name" value="CHIT_BIND_I_2"/>
    <property type="match status" value="1"/>
</dbReference>
<keyword evidence="1 2" id="KW-0147">Chitin-binding</keyword>
<organism evidence="6 7">
    <name type="scientific">Cudoniella acicularis</name>
    <dbReference type="NCBI Taxonomy" id="354080"/>
    <lineage>
        <taxon>Eukaryota</taxon>
        <taxon>Fungi</taxon>
        <taxon>Dikarya</taxon>
        <taxon>Ascomycota</taxon>
        <taxon>Pezizomycotina</taxon>
        <taxon>Leotiomycetes</taxon>
        <taxon>Helotiales</taxon>
        <taxon>Tricladiaceae</taxon>
        <taxon>Cudoniella</taxon>
    </lineage>
</organism>
<feature type="transmembrane region" description="Helical" evidence="4">
    <location>
        <begin position="124"/>
        <end position="145"/>
    </location>
</feature>
<evidence type="ECO:0000313" key="7">
    <source>
        <dbReference type="Proteomes" id="UP000566819"/>
    </source>
</evidence>
<feature type="disulfide bond" evidence="2">
    <location>
        <begin position="55"/>
        <end position="59"/>
    </location>
</feature>
<evidence type="ECO:0000313" key="6">
    <source>
        <dbReference type="EMBL" id="KAF4627182.1"/>
    </source>
</evidence>
<name>A0A8H4RBR0_9HELO</name>
<evidence type="ECO:0000256" key="4">
    <source>
        <dbReference type="SAM" id="Phobius"/>
    </source>
</evidence>
<feature type="domain" description="Chitin-binding type-1" evidence="5">
    <location>
        <begin position="15"/>
        <end position="61"/>
    </location>
</feature>
<accession>A0A8H4RBR0</accession>
<reference evidence="6 7" key="1">
    <citation type="submission" date="2020-03" db="EMBL/GenBank/DDBJ databases">
        <title>Draft Genome Sequence of Cudoniella acicularis.</title>
        <authorList>
            <person name="Buettner E."/>
            <person name="Kellner H."/>
        </authorList>
    </citation>
    <scope>NUCLEOTIDE SEQUENCE [LARGE SCALE GENOMIC DNA]</scope>
    <source>
        <strain evidence="6 7">DSM 108380</strain>
    </source>
</reference>
<comment type="caution">
    <text evidence="2">Lacks conserved residue(s) required for the propagation of feature annotation.</text>
</comment>
<feature type="region of interest" description="Disordered" evidence="3">
    <location>
        <begin position="70"/>
        <end position="115"/>
    </location>
</feature>
<dbReference type="InterPro" id="IPR001002">
    <property type="entry name" value="Chitin-bd_1"/>
</dbReference>
<protein>
    <recommendedName>
        <fullName evidence="5">Chitin-binding type-1 domain-containing protein</fullName>
    </recommendedName>
</protein>
<keyword evidence="4" id="KW-0472">Membrane</keyword>
<feature type="compositionally biased region" description="Low complexity" evidence="3">
    <location>
        <begin position="85"/>
        <end position="114"/>
    </location>
</feature>
<keyword evidence="4" id="KW-1133">Transmembrane helix</keyword>
<dbReference type="Gene3D" id="3.30.60.10">
    <property type="entry name" value="Endochitinase-like"/>
    <property type="match status" value="1"/>
</dbReference>
<dbReference type="GO" id="GO:0008061">
    <property type="term" value="F:chitin binding"/>
    <property type="evidence" value="ECO:0007669"/>
    <property type="project" value="UniProtKB-UniRule"/>
</dbReference>
<dbReference type="InterPro" id="IPR036861">
    <property type="entry name" value="Endochitinase-like_sf"/>
</dbReference>
<evidence type="ECO:0000256" key="2">
    <source>
        <dbReference type="PROSITE-ProRule" id="PRU00261"/>
    </source>
</evidence>
<dbReference type="Proteomes" id="UP000566819">
    <property type="component" value="Unassembled WGS sequence"/>
</dbReference>
<proteinExistence type="predicted"/>
<dbReference type="OrthoDB" id="1193027at2759"/>
<gene>
    <name evidence="6" type="ORF">G7Y89_g10973</name>
</gene>
<evidence type="ECO:0000256" key="1">
    <source>
        <dbReference type="ARBA" id="ARBA00022669"/>
    </source>
</evidence>
<feature type="disulfide bond" evidence="2">
    <location>
        <begin position="35"/>
        <end position="49"/>
    </location>
</feature>